<evidence type="ECO:0000256" key="1">
    <source>
        <dbReference type="SAM" id="MobiDB-lite"/>
    </source>
</evidence>
<accession>A0A2G1WHR6</accession>
<dbReference type="OrthoDB" id="300423at2157"/>
<reference evidence="2 3" key="1">
    <citation type="journal article" date="2014" name="Front. Microbiol.">
        <title>Population and genomic analysis of the genus Halorubrum.</title>
        <authorList>
            <person name="Fullmer M.S."/>
            <person name="Soucy S.M."/>
            <person name="Swithers K.S."/>
            <person name="Makkay A.M."/>
            <person name="Wheeler R."/>
            <person name="Ventosa A."/>
            <person name="Gogarten J.P."/>
            <person name="Papke R.T."/>
        </authorList>
    </citation>
    <scope>NUCLEOTIDE SEQUENCE [LARGE SCALE GENOMIC DNA]</scope>
    <source>
        <strain evidence="2 3">C49</strain>
    </source>
</reference>
<dbReference type="Pfam" id="PF25925">
    <property type="entry name" value="DUF7970"/>
    <property type="match status" value="1"/>
</dbReference>
<organism evidence="2 3">
    <name type="scientific">Halorubrum persicum</name>
    <dbReference type="NCBI Taxonomy" id="1383844"/>
    <lineage>
        <taxon>Archaea</taxon>
        <taxon>Methanobacteriati</taxon>
        <taxon>Methanobacteriota</taxon>
        <taxon>Stenosarchaea group</taxon>
        <taxon>Halobacteria</taxon>
        <taxon>Halobacteriales</taxon>
        <taxon>Haloferacaceae</taxon>
        <taxon>Halorubrum</taxon>
    </lineage>
</organism>
<keyword evidence="3" id="KW-1185">Reference proteome</keyword>
<proteinExistence type="predicted"/>
<dbReference type="RefSeq" id="WP_099255689.1">
    <property type="nucleotide sequence ID" value="NZ_NHOA01000090.1"/>
</dbReference>
<feature type="compositionally biased region" description="Acidic residues" evidence="1">
    <location>
        <begin position="20"/>
        <end position="64"/>
    </location>
</feature>
<sequence>MPNEDERFGDVAEQLKQTEEGVESDDDERIDTEDEPQPDEEIATEDTESETESAPERDEEDVDESTGGPAFSFDETDMHGFYVREATWDGVTRMRSSVTAACSMFDVPEFEGREFQDACLQVIADHGDEVALQILRERGIEADEERVQEVVEMLSEQAAND</sequence>
<dbReference type="EMBL" id="NHOA01000090">
    <property type="protein sequence ID" value="PHQ38524.1"/>
    <property type="molecule type" value="Genomic_DNA"/>
</dbReference>
<name>A0A2G1WHR6_9EURY</name>
<comment type="caution">
    <text evidence="2">The sequence shown here is derived from an EMBL/GenBank/DDBJ whole genome shotgun (WGS) entry which is preliminary data.</text>
</comment>
<dbReference type="Proteomes" id="UP000222824">
    <property type="component" value="Unassembled WGS sequence"/>
</dbReference>
<evidence type="ECO:0000313" key="2">
    <source>
        <dbReference type="EMBL" id="PHQ38524.1"/>
    </source>
</evidence>
<evidence type="ECO:0000313" key="3">
    <source>
        <dbReference type="Proteomes" id="UP000222824"/>
    </source>
</evidence>
<gene>
    <name evidence="2" type="ORF">DJ69_11130</name>
</gene>
<dbReference type="InterPro" id="IPR058276">
    <property type="entry name" value="DUF7970"/>
</dbReference>
<feature type="compositionally biased region" description="Basic and acidic residues" evidence="1">
    <location>
        <begin position="1"/>
        <end position="10"/>
    </location>
</feature>
<protein>
    <submittedName>
        <fullName evidence="2">Uncharacterized protein</fullName>
    </submittedName>
</protein>
<feature type="region of interest" description="Disordered" evidence="1">
    <location>
        <begin position="1"/>
        <end position="75"/>
    </location>
</feature>
<dbReference type="AlphaFoldDB" id="A0A2G1WHR6"/>